<accession>A0A5M6C4P8</accession>
<comment type="pathway">
    <text evidence="2">Protein modification; protein glycosylation.</text>
</comment>
<organism evidence="13 14">
    <name type="scientific">Kwoniella shandongensis</name>
    <dbReference type="NCBI Taxonomy" id="1734106"/>
    <lineage>
        <taxon>Eukaryota</taxon>
        <taxon>Fungi</taxon>
        <taxon>Dikarya</taxon>
        <taxon>Basidiomycota</taxon>
        <taxon>Agaricomycotina</taxon>
        <taxon>Tremellomycetes</taxon>
        <taxon>Tremellales</taxon>
        <taxon>Cryptococcaceae</taxon>
        <taxon>Kwoniella</taxon>
    </lineage>
</organism>
<evidence type="ECO:0000256" key="7">
    <source>
        <dbReference type="ARBA" id="ARBA00022824"/>
    </source>
</evidence>
<feature type="transmembrane region" description="Helical" evidence="12">
    <location>
        <begin position="84"/>
        <end position="106"/>
    </location>
</feature>
<evidence type="ECO:0000256" key="6">
    <source>
        <dbReference type="ARBA" id="ARBA00022692"/>
    </source>
</evidence>
<evidence type="ECO:0000256" key="12">
    <source>
        <dbReference type="RuleBase" id="RU363075"/>
    </source>
</evidence>
<keyword evidence="8 12" id="KW-1133">Transmembrane helix</keyword>
<feature type="transmembrane region" description="Helical" evidence="12">
    <location>
        <begin position="203"/>
        <end position="229"/>
    </location>
</feature>
<comment type="subcellular location">
    <subcellularLocation>
        <location evidence="1 12">Endoplasmic reticulum membrane</location>
        <topology evidence="1 12">Multi-pass membrane protein</topology>
    </subcellularLocation>
</comment>
<comment type="catalytic activity">
    <reaction evidence="11">
        <text>an alpha-D-Man-(1-&gt;2)-alpha-D-Man-(1-&gt;2)-alpha-D-Man-(1-&gt;3)-[alpha-D-Man-(1-&gt;2)-alpha-D-Man-(1-&gt;3)-alpha-D-Man-(1-&gt;6)]-beta-D-Man-(1-&gt;4)-beta-D-GlcNAc-(1-&gt;4)-alpha-D-GlcNAc-diphospho-di-trans,poly-cis-dolichol + a di-trans,poly-cis-dolichyl beta-D-mannosyl phosphate = an alpha-D-Man-(1-&gt;2)-alpha-D-Man-(1-&gt;2)-alpha-D-Man-(1-&gt;3)-[alpha-D-Man-(1-&gt;2)-alpha-D-Man-(1-&gt;3)-[alpha-D-Man-(1-&gt;6)]-alpha-D-Man-(1-&gt;6)]-beta-D-Man-(1-&gt;4)-beta-D-GlcNAc-(1-&gt;4)-alpha-D-GlcNAc-diphospho-di-trans,poly-cis-dolichol + a di-trans,poly-cis-dolichyl phosphate + H(+)</text>
        <dbReference type="Rhea" id="RHEA:29535"/>
        <dbReference type="Rhea" id="RHEA-COMP:19498"/>
        <dbReference type="Rhea" id="RHEA-COMP:19501"/>
        <dbReference type="Rhea" id="RHEA-COMP:19518"/>
        <dbReference type="Rhea" id="RHEA-COMP:19519"/>
        <dbReference type="ChEBI" id="CHEBI:15378"/>
        <dbReference type="ChEBI" id="CHEBI:57683"/>
        <dbReference type="ChEBI" id="CHEBI:58211"/>
        <dbReference type="ChEBI" id="CHEBI:132517"/>
        <dbReference type="ChEBI" id="CHEBI:132519"/>
        <dbReference type="EC" id="2.4.1.260"/>
    </reaction>
    <physiologicalReaction direction="left-to-right" evidence="11">
        <dbReference type="Rhea" id="RHEA:29536"/>
    </physiologicalReaction>
</comment>
<evidence type="ECO:0000256" key="2">
    <source>
        <dbReference type="ARBA" id="ARBA00004922"/>
    </source>
</evidence>
<dbReference type="InterPro" id="IPR005599">
    <property type="entry name" value="GPI_mannosylTrfase"/>
</dbReference>
<evidence type="ECO:0000313" key="14">
    <source>
        <dbReference type="Proteomes" id="UP000322225"/>
    </source>
</evidence>
<evidence type="ECO:0000256" key="3">
    <source>
        <dbReference type="ARBA" id="ARBA00007063"/>
    </source>
</evidence>
<evidence type="ECO:0000256" key="1">
    <source>
        <dbReference type="ARBA" id="ARBA00004477"/>
    </source>
</evidence>
<evidence type="ECO:0000256" key="10">
    <source>
        <dbReference type="ARBA" id="ARBA00044721"/>
    </source>
</evidence>
<proteinExistence type="inferred from homology"/>
<comment type="similarity">
    <text evidence="3 12">Belongs to the glycosyltransferase 22 family.</text>
</comment>
<dbReference type="Pfam" id="PF03901">
    <property type="entry name" value="Glyco_transf_22"/>
    <property type="match status" value="1"/>
</dbReference>
<feature type="transmembrane region" description="Helical" evidence="12">
    <location>
        <begin position="21"/>
        <end position="40"/>
    </location>
</feature>
<dbReference type="KEGG" id="ksn:43588654"/>
<keyword evidence="14" id="KW-1185">Reference proteome</keyword>
<keyword evidence="4 12" id="KW-0328">Glycosyltransferase</keyword>
<feature type="transmembrane region" description="Helical" evidence="12">
    <location>
        <begin position="312"/>
        <end position="332"/>
    </location>
</feature>
<evidence type="ECO:0000313" key="13">
    <source>
        <dbReference type="EMBL" id="WWD17880.1"/>
    </source>
</evidence>
<dbReference type="PANTHER" id="PTHR22760">
    <property type="entry name" value="GLYCOSYLTRANSFERASE"/>
    <property type="match status" value="1"/>
</dbReference>
<dbReference type="PANTHER" id="PTHR22760:SF1">
    <property type="entry name" value="DOL-P-MAN:MAN(7)GLCNAC(2)-PP-DOL ALPHA-1,6-MANNOSYLTRANSFERASE"/>
    <property type="match status" value="1"/>
</dbReference>
<dbReference type="GO" id="GO:0052917">
    <property type="term" value="F:dol-P-Man:Man(7)GlcNAc(2)-PP-Dol alpha-1,6-mannosyltransferase activity"/>
    <property type="evidence" value="ECO:0007669"/>
    <property type="project" value="UniProtKB-EC"/>
</dbReference>
<dbReference type="OrthoDB" id="19039at2759"/>
<comment type="function">
    <text evidence="10">Mannosyltransferase that operates in the biosynthetic pathway of dolichol-linked oligosaccharides, the glycan precursors employed in protein asparagine (N)-glycosylation. The assembly of dolichol-linked oligosaccharides begins on the cytosolic side of the endoplasmic reticulum membrane and finishes in its lumen. The sequential addition of sugars to dolichol pyrophosphate produces dolichol-linked oligosaccharides containing fourteen sugars, including two GlcNAcs, nine mannoses and three glucoses. Once assembled, the oligosaccharide is transferred from the lipid to nascent proteins by oligosaccharyltransferases. In the lumen of the endoplasmic reticulum, adds the eighth mannose residue in an alpha-1,6 linkage onto Man(7)GlcNAc(2)-PP-dolichol to produce Man(8)GlcNAc(2)-PP-dolichol.</text>
</comment>
<feature type="transmembrane region" description="Helical" evidence="12">
    <location>
        <begin position="139"/>
        <end position="158"/>
    </location>
</feature>
<dbReference type="RefSeq" id="XP_031861383.1">
    <property type="nucleotide sequence ID" value="XM_032004518.1"/>
</dbReference>
<name>A0A5M6C4P8_9TREE</name>
<feature type="transmembrane region" description="Helical" evidence="12">
    <location>
        <begin position="378"/>
        <end position="399"/>
    </location>
</feature>
<keyword evidence="7 12" id="KW-0256">Endoplasmic reticulum</keyword>
<dbReference type="GO" id="GO:0006487">
    <property type="term" value="P:protein N-linked glycosylation"/>
    <property type="evidence" value="ECO:0007669"/>
    <property type="project" value="TreeGrafter"/>
</dbReference>
<dbReference type="Proteomes" id="UP000322225">
    <property type="component" value="Chromosome 4"/>
</dbReference>
<dbReference type="GO" id="GO:0005789">
    <property type="term" value="C:endoplasmic reticulum membrane"/>
    <property type="evidence" value="ECO:0007669"/>
    <property type="project" value="UniProtKB-SubCell"/>
</dbReference>
<keyword evidence="9 12" id="KW-0472">Membrane</keyword>
<evidence type="ECO:0000256" key="5">
    <source>
        <dbReference type="ARBA" id="ARBA00022679"/>
    </source>
</evidence>
<dbReference type="EMBL" id="CP144054">
    <property type="protein sequence ID" value="WWD17880.1"/>
    <property type="molecule type" value="Genomic_DNA"/>
</dbReference>
<evidence type="ECO:0000256" key="8">
    <source>
        <dbReference type="ARBA" id="ARBA00022989"/>
    </source>
</evidence>
<reference evidence="13" key="1">
    <citation type="submission" date="2017-08" db="EMBL/GenBank/DDBJ databases">
        <authorList>
            <person name="Cuomo C."/>
            <person name="Billmyre B."/>
            <person name="Heitman J."/>
        </authorList>
    </citation>
    <scope>NUCLEOTIDE SEQUENCE</scope>
    <source>
        <strain evidence="13">CBS 12478</strain>
    </source>
</reference>
<keyword evidence="5" id="KW-0808">Transferase</keyword>
<sequence>MRKGKGGPRKSQSPAVVRRKLLNALPNVLPFIVTITHVLLSPYTKVEESFTLHAVHDVLAYGFGKDTLQLWDHITFPGAVPRSFLPPIILGLVAYPFAALSVFLGIIKTKLDVQLLIRIVLAAIFSISFNHLAKSIRARYGALVRIWFTILSLTSFHIPYYAGRTLPNFMALPGVLLSMSYLIRAKSSSPESITTKRLRNAIVLLTALATVVRLELALFVLPVVLSLVLSGQITVGQAIRWGMVGGFGSLAISSPIDLTLWRPTIPHPSLPTFTSPLQLLWPELSALHYNLIEGQADNWGIMSWHYYFTNSLPKLLVGSAPLLVVGVGAWLLDIVGVKVDGKNRNLAKGYGEVLKTFGAGVVALIGAMSAVGHKEWRFIIYSIPILNLLAAFSASSLWSFPWPKLQPLIRLGLVGLLSINIAATAIMTFLSMNNYPGGEVWKVLEQLPLAREREVTIHFPSYPLQTGSTLFTFLHQSLNATTHLGPFPPFPEQNQPHWTYSKSEDESMSTSEGIWASGVDFVVTEDWTAFGEQWEEVGEVKGLDGVGRGGKFGVEVRWDKKLAVLGRKEEPGQIGR</sequence>
<dbReference type="EC" id="2.4.1.-" evidence="12"/>
<protein>
    <recommendedName>
        <fullName evidence="12">Mannosyltransferase</fullName>
        <ecNumber evidence="12">2.4.1.-</ecNumber>
    </recommendedName>
</protein>
<keyword evidence="6 12" id="KW-0812">Transmembrane</keyword>
<evidence type="ECO:0000256" key="11">
    <source>
        <dbReference type="ARBA" id="ARBA00048899"/>
    </source>
</evidence>
<feature type="transmembrane region" description="Helical" evidence="12">
    <location>
        <begin position="411"/>
        <end position="432"/>
    </location>
</feature>
<evidence type="ECO:0000256" key="9">
    <source>
        <dbReference type="ARBA" id="ARBA00023136"/>
    </source>
</evidence>
<reference evidence="13" key="2">
    <citation type="submission" date="2024-01" db="EMBL/GenBank/DDBJ databases">
        <title>Comparative genomics of Cryptococcus and Kwoniella reveals pathogenesis evolution and contrasting modes of karyotype evolution via chromosome fusion or intercentromeric recombination.</title>
        <authorList>
            <person name="Coelho M.A."/>
            <person name="David-Palma M."/>
            <person name="Shea T."/>
            <person name="Bowers K."/>
            <person name="McGinley-Smith S."/>
            <person name="Mohammad A.W."/>
            <person name="Gnirke A."/>
            <person name="Yurkov A.M."/>
            <person name="Nowrousian M."/>
            <person name="Sun S."/>
            <person name="Cuomo C.A."/>
            <person name="Heitman J."/>
        </authorList>
    </citation>
    <scope>NUCLEOTIDE SEQUENCE</scope>
    <source>
        <strain evidence="13">CBS 12478</strain>
    </source>
</reference>
<evidence type="ECO:0000256" key="4">
    <source>
        <dbReference type="ARBA" id="ARBA00022676"/>
    </source>
</evidence>
<dbReference type="AlphaFoldDB" id="A0A5M6C4P8"/>
<gene>
    <name evidence="13" type="ORF">CI109_102324</name>
</gene>
<feature type="transmembrane region" description="Helical" evidence="12">
    <location>
        <begin position="353"/>
        <end position="372"/>
    </location>
</feature>
<dbReference type="GeneID" id="43588654"/>
<feature type="transmembrane region" description="Helical" evidence="12">
    <location>
        <begin position="115"/>
        <end position="133"/>
    </location>
</feature>